<dbReference type="EMBL" id="BARU01031683">
    <property type="protein sequence ID" value="GAH62912.1"/>
    <property type="molecule type" value="Genomic_DNA"/>
</dbReference>
<dbReference type="AlphaFoldDB" id="X1H0G6"/>
<accession>X1H0G6</accession>
<reference evidence="1" key="1">
    <citation type="journal article" date="2014" name="Front. Microbiol.">
        <title>High frequency of phylogenetically diverse reductive dehalogenase-homologous genes in deep subseafloor sedimentary metagenomes.</title>
        <authorList>
            <person name="Kawai M."/>
            <person name="Futagami T."/>
            <person name="Toyoda A."/>
            <person name="Takaki Y."/>
            <person name="Nishi S."/>
            <person name="Hori S."/>
            <person name="Arai W."/>
            <person name="Tsubouchi T."/>
            <person name="Morono Y."/>
            <person name="Uchiyama I."/>
            <person name="Ito T."/>
            <person name="Fujiyama A."/>
            <person name="Inagaki F."/>
            <person name="Takami H."/>
        </authorList>
    </citation>
    <scope>NUCLEOTIDE SEQUENCE</scope>
    <source>
        <strain evidence="1">Expedition CK06-06</strain>
    </source>
</reference>
<comment type="caution">
    <text evidence="1">The sequence shown here is derived from an EMBL/GenBank/DDBJ whole genome shotgun (WGS) entry which is preliminary data.</text>
</comment>
<organism evidence="1">
    <name type="scientific">marine sediment metagenome</name>
    <dbReference type="NCBI Taxonomy" id="412755"/>
    <lineage>
        <taxon>unclassified sequences</taxon>
        <taxon>metagenomes</taxon>
        <taxon>ecological metagenomes</taxon>
    </lineage>
</organism>
<evidence type="ECO:0000313" key="1">
    <source>
        <dbReference type="EMBL" id="GAH62912.1"/>
    </source>
</evidence>
<feature type="non-terminal residue" evidence="1">
    <location>
        <position position="1"/>
    </location>
</feature>
<name>X1H0G6_9ZZZZ</name>
<sequence length="198" mass="21939">PVSPASLTPGEAQLEVGLYRWASRKRLPVTDGSGAELGDNVRFGRIIMPLRTAQGIPNPVHFNLENRVALIGYDLDRTAAWPGESFHLTLYWRALRDGDTNYSVFTHVLGEQDRIWAQMDGWPQGGDSPTATWHKGQVVQDPYQLLVAVDAPPGAYDIEVGMYDASGRRLRVLGEGGYVQGTRIILSKVRILSNPRRS</sequence>
<protein>
    <submittedName>
        <fullName evidence="1">Uncharacterized protein</fullName>
    </submittedName>
</protein>
<gene>
    <name evidence="1" type="ORF">S03H2_50078</name>
</gene>
<proteinExistence type="predicted"/>